<dbReference type="RefSeq" id="XP_001325311.1">
    <property type="nucleotide sequence ID" value="XM_001325276.1"/>
</dbReference>
<dbReference type="InterPro" id="IPR051063">
    <property type="entry name" value="PDI"/>
</dbReference>
<dbReference type="STRING" id="5722.A2E2R0"/>
<keyword evidence="3" id="KW-1133">Transmembrane helix</keyword>
<dbReference type="AlphaFoldDB" id="A2E2R0"/>
<dbReference type="GO" id="GO:0003756">
    <property type="term" value="F:protein disulfide isomerase activity"/>
    <property type="evidence" value="ECO:0000318"/>
    <property type="project" value="GO_Central"/>
</dbReference>
<accession>A2E2R0</accession>
<dbReference type="Proteomes" id="UP000001542">
    <property type="component" value="Unassembled WGS sequence"/>
</dbReference>
<dbReference type="EMBL" id="DS113291">
    <property type="protein sequence ID" value="EAY13088.1"/>
    <property type="molecule type" value="Genomic_DNA"/>
</dbReference>
<dbReference type="VEuPathDB" id="TrichDB:TVAGG3_0166560"/>
<dbReference type="GO" id="GO:0006457">
    <property type="term" value="P:protein folding"/>
    <property type="evidence" value="ECO:0000318"/>
    <property type="project" value="GO_Central"/>
</dbReference>
<feature type="domain" description="Thioredoxin" evidence="4">
    <location>
        <begin position="10"/>
        <end position="122"/>
    </location>
</feature>
<dbReference type="eggNOG" id="KOG0191">
    <property type="taxonomic scope" value="Eukaryota"/>
</dbReference>
<reference evidence="5" key="2">
    <citation type="journal article" date="2007" name="Science">
        <title>Draft genome sequence of the sexually transmitted pathogen Trichomonas vaginalis.</title>
        <authorList>
            <person name="Carlton J.M."/>
            <person name="Hirt R.P."/>
            <person name="Silva J.C."/>
            <person name="Delcher A.L."/>
            <person name="Schatz M."/>
            <person name="Zhao Q."/>
            <person name="Wortman J.R."/>
            <person name="Bidwell S.L."/>
            <person name="Alsmark U.C.M."/>
            <person name="Besteiro S."/>
            <person name="Sicheritz-Ponten T."/>
            <person name="Noel C.J."/>
            <person name="Dacks J.B."/>
            <person name="Foster P.G."/>
            <person name="Simillion C."/>
            <person name="Van de Peer Y."/>
            <person name="Miranda-Saavedra D."/>
            <person name="Barton G.J."/>
            <person name="Westrop G.D."/>
            <person name="Mueller S."/>
            <person name="Dessi D."/>
            <person name="Fiori P.L."/>
            <person name="Ren Q."/>
            <person name="Paulsen I."/>
            <person name="Zhang H."/>
            <person name="Bastida-Corcuera F.D."/>
            <person name="Simoes-Barbosa A."/>
            <person name="Brown M.T."/>
            <person name="Hayes R.D."/>
            <person name="Mukherjee M."/>
            <person name="Okumura C.Y."/>
            <person name="Schneider R."/>
            <person name="Smith A.J."/>
            <person name="Vanacova S."/>
            <person name="Villalvazo M."/>
            <person name="Haas B.J."/>
            <person name="Pertea M."/>
            <person name="Feldblyum T.V."/>
            <person name="Utterback T.R."/>
            <person name="Shu C.L."/>
            <person name="Osoegawa K."/>
            <person name="de Jong P.J."/>
            <person name="Hrdy I."/>
            <person name="Horvathova L."/>
            <person name="Zubacova Z."/>
            <person name="Dolezal P."/>
            <person name="Malik S.B."/>
            <person name="Logsdon J.M. Jr."/>
            <person name="Henze K."/>
            <person name="Gupta A."/>
            <person name="Wang C.C."/>
            <person name="Dunne R.L."/>
            <person name="Upcroft J.A."/>
            <person name="Upcroft P."/>
            <person name="White O."/>
            <person name="Salzberg S.L."/>
            <person name="Tang P."/>
            <person name="Chiu C.-H."/>
            <person name="Lee Y.-S."/>
            <person name="Embley T.M."/>
            <person name="Coombs G.H."/>
            <person name="Mottram J.C."/>
            <person name="Tachezy J."/>
            <person name="Fraser-Liggett C.M."/>
            <person name="Johnson P.J."/>
        </authorList>
    </citation>
    <scope>NUCLEOTIDE SEQUENCE [LARGE SCALE GENOMIC DNA]</scope>
    <source>
        <strain evidence="5">G3</strain>
    </source>
</reference>
<evidence type="ECO:0000256" key="3">
    <source>
        <dbReference type="SAM" id="Phobius"/>
    </source>
</evidence>
<sequence>MISILFQTTFSLSHKLTSENYTSIVHNEGHIPVFLKAWASWCPHCKELAPIWDELSNNTAFENRVIFADIECESNRKLCQTLSGENFPRLYWIDQNTDNSLFKYEGPRNLADLVSFVTKQLNFPLLPANENELDDIVAKANRSTTFVFTIDPNDDVSIGVAKQSVLPERNSSSSFIIMDGPSGSKPRLTCYSGSKNVTFDYKGQWLADRINHFIALKTIRFLRYFDGYVLRYSNNRAIRVFTVVTNSSQDEIPDSAREQAVQASNMFIVAREDCYGGSWFCRYTDIHPVPGKPTFVIYSGFEKLFWTYNESEIFYDWLVDVNSDKIKGNGPGTGWLNLIKKPFYDAKIDGRAPPYLVFVVPIVFVILIVIIFCDITGLNDAAKTKTE</sequence>
<dbReference type="InParanoid" id="A2E2R0"/>
<keyword evidence="6" id="KW-1185">Reference proteome</keyword>
<name>A2E2R0_TRIV3</name>
<protein>
    <submittedName>
        <fullName evidence="5">Thioredoxin family protein</fullName>
    </submittedName>
</protein>
<dbReference type="InterPro" id="IPR036249">
    <property type="entry name" value="Thioredoxin-like_sf"/>
</dbReference>
<dbReference type="InterPro" id="IPR013766">
    <property type="entry name" value="Thioredoxin_domain"/>
</dbReference>
<dbReference type="FunCoup" id="A2E2R0">
    <property type="interactions" value="112"/>
</dbReference>
<keyword evidence="3" id="KW-0472">Membrane</keyword>
<dbReference type="OrthoDB" id="427280at2759"/>
<proteinExistence type="inferred from homology"/>
<evidence type="ECO:0000313" key="5">
    <source>
        <dbReference type="EMBL" id="EAY13088.1"/>
    </source>
</evidence>
<dbReference type="PROSITE" id="PS51352">
    <property type="entry name" value="THIOREDOXIN_2"/>
    <property type="match status" value="1"/>
</dbReference>
<dbReference type="PANTHER" id="PTHR45672:SF3">
    <property type="entry name" value="THIOREDOXIN DOMAIN-CONTAINING PROTEIN 5"/>
    <property type="match status" value="1"/>
</dbReference>
<dbReference type="CDD" id="cd02961">
    <property type="entry name" value="PDI_a_family"/>
    <property type="match status" value="1"/>
</dbReference>
<organism evidence="5 6">
    <name type="scientific">Trichomonas vaginalis (strain ATCC PRA-98 / G3)</name>
    <dbReference type="NCBI Taxonomy" id="412133"/>
    <lineage>
        <taxon>Eukaryota</taxon>
        <taxon>Metamonada</taxon>
        <taxon>Parabasalia</taxon>
        <taxon>Trichomonadida</taxon>
        <taxon>Trichomonadidae</taxon>
        <taxon>Trichomonas</taxon>
    </lineage>
</organism>
<dbReference type="KEGG" id="tva:4771061"/>
<dbReference type="SMR" id="A2E2R0"/>
<dbReference type="Gene3D" id="3.40.30.10">
    <property type="entry name" value="Glutaredoxin"/>
    <property type="match status" value="1"/>
</dbReference>
<reference evidence="5" key="1">
    <citation type="submission" date="2006-10" db="EMBL/GenBank/DDBJ databases">
        <authorList>
            <person name="Amadeo P."/>
            <person name="Zhao Q."/>
            <person name="Wortman J."/>
            <person name="Fraser-Liggett C."/>
            <person name="Carlton J."/>
        </authorList>
    </citation>
    <scope>NUCLEOTIDE SEQUENCE</scope>
    <source>
        <strain evidence="5">G3</strain>
    </source>
</reference>
<gene>
    <name evidence="5" type="ORF">TVAG_212700</name>
</gene>
<dbReference type="Pfam" id="PF00085">
    <property type="entry name" value="Thioredoxin"/>
    <property type="match status" value="1"/>
</dbReference>
<keyword evidence="2" id="KW-0732">Signal</keyword>
<keyword evidence="3" id="KW-0812">Transmembrane</keyword>
<dbReference type="PANTHER" id="PTHR45672">
    <property type="entry name" value="PROTEIN DISULFIDE-ISOMERASE C17H9.14C-RELATED"/>
    <property type="match status" value="1"/>
</dbReference>
<dbReference type="SUPFAM" id="SSF52833">
    <property type="entry name" value="Thioredoxin-like"/>
    <property type="match status" value="1"/>
</dbReference>
<evidence type="ECO:0000256" key="2">
    <source>
        <dbReference type="ARBA" id="ARBA00022729"/>
    </source>
</evidence>
<evidence type="ECO:0000259" key="4">
    <source>
        <dbReference type="PROSITE" id="PS51352"/>
    </source>
</evidence>
<dbReference type="GO" id="GO:0005783">
    <property type="term" value="C:endoplasmic reticulum"/>
    <property type="evidence" value="ECO:0000318"/>
    <property type="project" value="GO_Central"/>
</dbReference>
<feature type="transmembrane region" description="Helical" evidence="3">
    <location>
        <begin position="355"/>
        <end position="375"/>
    </location>
</feature>
<dbReference type="VEuPathDB" id="TrichDB:TVAG_212700"/>
<evidence type="ECO:0000313" key="6">
    <source>
        <dbReference type="Proteomes" id="UP000001542"/>
    </source>
</evidence>
<comment type="similarity">
    <text evidence="1">Belongs to the protein disulfide isomerase family.</text>
</comment>
<evidence type="ECO:0000256" key="1">
    <source>
        <dbReference type="ARBA" id="ARBA00006347"/>
    </source>
</evidence>